<feature type="non-terminal residue" evidence="1">
    <location>
        <position position="67"/>
    </location>
</feature>
<sequence>QSLRILARTWLLKLSFAARRNTEELVLATNFFVEIRDACALVIIVVQNKYFSFCLATIDLLLDIDFQ</sequence>
<organism evidence="1 2">
    <name type="scientific">Acaulospora morrowiae</name>
    <dbReference type="NCBI Taxonomy" id="94023"/>
    <lineage>
        <taxon>Eukaryota</taxon>
        <taxon>Fungi</taxon>
        <taxon>Fungi incertae sedis</taxon>
        <taxon>Mucoromycota</taxon>
        <taxon>Glomeromycotina</taxon>
        <taxon>Glomeromycetes</taxon>
        <taxon>Diversisporales</taxon>
        <taxon>Acaulosporaceae</taxon>
        <taxon>Acaulospora</taxon>
    </lineage>
</organism>
<feature type="non-terminal residue" evidence="1">
    <location>
        <position position="1"/>
    </location>
</feature>
<keyword evidence="2" id="KW-1185">Reference proteome</keyword>
<proteinExistence type="predicted"/>
<dbReference type="EMBL" id="CAJVPV010050692">
    <property type="protein sequence ID" value="CAG8778191.1"/>
    <property type="molecule type" value="Genomic_DNA"/>
</dbReference>
<dbReference type="AlphaFoldDB" id="A0A9N9JH36"/>
<protein>
    <submittedName>
        <fullName evidence="1">5743_t:CDS:1</fullName>
    </submittedName>
</protein>
<gene>
    <name evidence="1" type="ORF">AMORRO_LOCUS17090</name>
</gene>
<dbReference type="Proteomes" id="UP000789342">
    <property type="component" value="Unassembled WGS sequence"/>
</dbReference>
<name>A0A9N9JH36_9GLOM</name>
<comment type="caution">
    <text evidence="1">The sequence shown here is derived from an EMBL/GenBank/DDBJ whole genome shotgun (WGS) entry which is preliminary data.</text>
</comment>
<reference evidence="1" key="1">
    <citation type="submission" date="2021-06" db="EMBL/GenBank/DDBJ databases">
        <authorList>
            <person name="Kallberg Y."/>
            <person name="Tangrot J."/>
            <person name="Rosling A."/>
        </authorList>
    </citation>
    <scope>NUCLEOTIDE SEQUENCE</scope>
    <source>
        <strain evidence="1">CL551</strain>
    </source>
</reference>
<evidence type="ECO:0000313" key="2">
    <source>
        <dbReference type="Proteomes" id="UP000789342"/>
    </source>
</evidence>
<evidence type="ECO:0000313" key="1">
    <source>
        <dbReference type="EMBL" id="CAG8778191.1"/>
    </source>
</evidence>
<accession>A0A9N9JH36</accession>